<dbReference type="RefSeq" id="WP_098108345.1">
    <property type="nucleotide sequence ID" value="NZ_BMLK01000016.1"/>
</dbReference>
<proteinExistence type="predicted"/>
<keyword evidence="1" id="KW-1133">Transmembrane helix</keyword>
<evidence type="ECO:0000256" key="1">
    <source>
        <dbReference type="SAM" id="Phobius"/>
    </source>
</evidence>
<feature type="transmembrane region" description="Helical" evidence="1">
    <location>
        <begin position="121"/>
        <end position="138"/>
    </location>
</feature>
<dbReference type="EMBL" id="BMLK01000016">
    <property type="protein sequence ID" value="GGN55326.1"/>
    <property type="molecule type" value="Genomic_DNA"/>
</dbReference>
<gene>
    <name evidence="2" type="ORF">GCM10011349_31840</name>
</gene>
<evidence type="ECO:0008006" key="4">
    <source>
        <dbReference type="Google" id="ProtNLM"/>
    </source>
</evidence>
<feature type="transmembrane region" description="Helical" evidence="1">
    <location>
        <begin position="30"/>
        <end position="49"/>
    </location>
</feature>
<evidence type="ECO:0000313" key="2">
    <source>
        <dbReference type="EMBL" id="GGN55326.1"/>
    </source>
</evidence>
<accession>A0ABQ2JRZ5</accession>
<feature type="transmembrane region" description="Helical" evidence="1">
    <location>
        <begin position="83"/>
        <end position="100"/>
    </location>
</feature>
<name>A0ABQ2JRZ5_9SPHN</name>
<comment type="caution">
    <text evidence="2">The sequence shown here is derived from an EMBL/GenBank/DDBJ whole genome shotgun (WGS) entry which is preliminary data.</text>
</comment>
<reference evidence="3" key="1">
    <citation type="journal article" date="2019" name="Int. J. Syst. Evol. Microbiol.">
        <title>The Global Catalogue of Microorganisms (GCM) 10K type strain sequencing project: providing services to taxonomists for standard genome sequencing and annotation.</title>
        <authorList>
            <consortium name="The Broad Institute Genomics Platform"/>
            <consortium name="The Broad Institute Genome Sequencing Center for Infectious Disease"/>
            <person name="Wu L."/>
            <person name="Ma J."/>
        </authorList>
    </citation>
    <scope>NUCLEOTIDE SEQUENCE [LARGE SCALE GENOMIC DNA]</scope>
    <source>
        <strain evidence="3">CGMCC 1.6784</strain>
    </source>
</reference>
<feature type="transmembrane region" description="Helical" evidence="1">
    <location>
        <begin position="56"/>
        <end position="77"/>
    </location>
</feature>
<organism evidence="2 3">
    <name type="scientific">Novosphingobium indicum</name>
    <dbReference type="NCBI Taxonomy" id="462949"/>
    <lineage>
        <taxon>Bacteria</taxon>
        <taxon>Pseudomonadati</taxon>
        <taxon>Pseudomonadota</taxon>
        <taxon>Alphaproteobacteria</taxon>
        <taxon>Sphingomonadales</taxon>
        <taxon>Sphingomonadaceae</taxon>
        <taxon>Novosphingobium</taxon>
    </lineage>
</organism>
<protein>
    <recommendedName>
        <fullName evidence="4">Rod shape-determining protein MreD</fullName>
    </recommendedName>
</protein>
<dbReference type="Proteomes" id="UP000605099">
    <property type="component" value="Unassembled WGS sequence"/>
</dbReference>
<keyword evidence="3" id="KW-1185">Reference proteome</keyword>
<sequence length="155" mass="17263">MLEELRQIYWVAFVVALIFILWKGGVPERLGAATVVAMAVLQFSLLVFMRSSRFDAVDLGSLVTDVVGFAGFGILALNARRIWPLWATALQLLSLGAHFARWVSLDMAQQIYAITRSTPTAIVVVLMVLATAFHIQAVKRGTSGADWQDWDQFRH</sequence>
<keyword evidence="1" id="KW-0812">Transmembrane</keyword>
<keyword evidence="1" id="KW-0472">Membrane</keyword>
<evidence type="ECO:0000313" key="3">
    <source>
        <dbReference type="Proteomes" id="UP000605099"/>
    </source>
</evidence>
<feature type="transmembrane region" description="Helical" evidence="1">
    <location>
        <begin position="7"/>
        <end position="24"/>
    </location>
</feature>